<gene>
    <name evidence="11" type="ORF">PSACC_03710</name>
</gene>
<dbReference type="GO" id="GO:0008409">
    <property type="term" value="F:5'-3' exonuclease activity"/>
    <property type="evidence" value="ECO:0007669"/>
    <property type="project" value="TreeGrafter"/>
</dbReference>
<dbReference type="InterPro" id="IPR049125">
    <property type="entry name" value="FAN1-like_WH"/>
</dbReference>
<dbReference type="InterPro" id="IPR033315">
    <property type="entry name" value="Fan1-like"/>
</dbReference>
<dbReference type="PANTHER" id="PTHR15749">
    <property type="entry name" value="FANCONI-ASSOCIATED NUCLEASE 1"/>
    <property type="match status" value="1"/>
</dbReference>
<name>A0A2H9TFB0_9FUNG</name>
<dbReference type="InterPro" id="IPR043136">
    <property type="entry name" value="B30.2/SPRY_sf"/>
</dbReference>
<dbReference type="EMBL" id="MTSL01000219">
    <property type="protein sequence ID" value="PJF16464.1"/>
    <property type="molecule type" value="Genomic_DNA"/>
</dbReference>
<dbReference type="InterPro" id="IPR001870">
    <property type="entry name" value="B30.2/SPRY"/>
</dbReference>
<comment type="similarity">
    <text evidence="2 8">Belongs to the FAN1 family.</text>
</comment>
<evidence type="ECO:0000256" key="8">
    <source>
        <dbReference type="RuleBase" id="RU365033"/>
    </source>
</evidence>
<comment type="caution">
    <text evidence="11">The sequence shown here is derived from an EMBL/GenBank/DDBJ whole genome shotgun (WGS) entry which is preliminary data.</text>
</comment>
<dbReference type="GO" id="GO:0036297">
    <property type="term" value="P:interstrand cross-link repair"/>
    <property type="evidence" value="ECO:0007669"/>
    <property type="project" value="InterPro"/>
</dbReference>
<keyword evidence="6 8" id="KW-0460">Magnesium</keyword>
<dbReference type="Gene3D" id="2.60.120.920">
    <property type="match status" value="1"/>
</dbReference>
<dbReference type="Pfam" id="PF21170">
    <property type="entry name" value="FAN1_TPR"/>
    <property type="match status" value="1"/>
</dbReference>
<evidence type="ECO:0000256" key="6">
    <source>
        <dbReference type="ARBA" id="ARBA00022842"/>
    </source>
</evidence>
<keyword evidence="3 8" id="KW-0540">Nuclease</keyword>
<evidence type="ECO:0000256" key="9">
    <source>
        <dbReference type="SAM" id="MobiDB-lite"/>
    </source>
</evidence>
<dbReference type="GO" id="GO:0070336">
    <property type="term" value="F:flap-structured DNA binding"/>
    <property type="evidence" value="ECO:0007669"/>
    <property type="project" value="TreeGrafter"/>
</dbReference>
<keyword evidence="5 8" id="KW-0378">Hydrolase</keyword>
<keyword evidence="8" id="KW-0234">DNA repair</keyword>
<evidence type="ECO:0000256" key="3">
    <source>
        <dbReference type="ARBA" id="ARBA00022722"/>
    </source>
</evidence>
<dbReference type="InterPro" id="IPR013320">
    <property type="entry name" value="ConA-like_dom_sf"/>
</dbReference>
<dbReference type="Pfam" id="PF08774">
    <property type="entry name" value="VRR_NUC"/>
    <property type="match status" value="1"/>
</dbReference>
<comment type="catalytic activity">
    <reaction evidence="1 8">
        <text>Hydrolytically removes 5'-nucleotides successively from the 3'-hydroxy termini of 3'-hydroxy-terminated oligonucleotides.</text>
        <dbReference type="EC" id="3.1.4.1"/>
    </reaction>
</comment>
<dbReference type="Gene3D" id="3.40.1350.10">
    <property type="match status" value="1"/>
</dbReference>
<dbReference type="Proteomes" id="UP000240830">
    <property type="component" value="Unassembled WGS sequence"/>
</dbReference>
<evidence type="ECO:0000313" key="11">
    <source>
        <dbReference type="EMBL" id="PJF16464.1"/>
    </source>
</evidence>
<dbReference type="AlphaFoldDB" id="A0A2H9TFB0"/>
<dbReference type="PROSITE" id="PS50188">
    <property type="entry name" value="B302_SPRY"/>
    <property type="match status" value="1"/>
</dbReference>
<dbReference type="CDD" id="cd22326">
    <property type="entry name" value="FAN1-like"/>
    <property type="match status" value="1"/>
</dbReference>
<accession>A0A2H9TFB0</accession>
<dbReference type="CDD" id="cd12872">
    <property type="entry name" value="SPRY_Ash2"/>
    <property type="match status" value="1"/>
</dbReference>
<dbReference type="InterPro" id="IPR049132">
    <property type="entry name" value="FAN1-like_euk"/>
</dbReference>
<dbReference type="Pfam" id="PF00622">
    <property type="entry name" value="SPRY"/>
    <property type="match status" value="2"/>
</dbReference>
<dbReference type="InterPro" id="IPR049126">
    <property type="entry name" value="FAN1-like_TPR"/>
</dbReference>
<dbReference type="SMART" id="SM00990">
    <property type="entry name" value="VRR_NUC"/>
    <property type="match status" value="1"/>
</dbReference>
<keyword evidence="8" id="KW-0227">DNA damage</keyword>
<dbReference type="InterPro" id="IPR014883">
    <property type="entry name" value="VRR_NUC"/>
</dbReference>
<dbReference type="InterPro" id="IPR003877">
    <property type="entry name" value="SPRY_dom"/>
</dbReference>
<feature type="domain" description="B30.2/SPRY" evidence="10">
    <location>
        <begin position="180"/>
        <end position="406"/>
    </location>
</feature>
<dbReference type="PANTHER" id="PTHR15749:SF4">
    <property type="entry name" value="FANCONI-ASSOCIATED NUCLEASE 1"/>
    <property type="match status" value="1"/>
</dbReference>
<comment type="function">
    <text evidence="8">Nuclease required for the repair of DNA interstrand cross-links (ICL). Acts as a 5'-3' exonuclease that anchors at a cut end of DNA and cleaves DNA successively at every third nucleotide, allowing to excise an ICL from one strand through flanking incisions.</text>
</comment>
<protein>
    <recommendedName>
        <fullName evidence="8">Fanconi-associated nuclease</fullName>
        <ecNumber evidence="8">3.1.4.1</ecNumber>
    </recommendedName>
</protein>
<dbReference type="SMART" id="SM00449">
    <property type="entry name" value="SPRY"/>
    <property type="match status" value="1"/>
</dbReference>
<dbReference type="GO" id="GO:0046872">
    <property type="term" value="F:metal ion binding"/>
    <property type="evidence" value="ECO:0007669"/>
    <property type="project" value="UniProtKB-KW"/>
</dbReference>
<dbReference type="GO" id="GO:0004528">
    <property type="term" value="F:phosphodiesterase I activity"/>
    <property type="evidence" value="ECO:0007669"/>
    <property type="project" value="UniProtKB-EC"/>
</dbReference>
<dbReference type="Pfam" id="PF21315">
    <property type="entry name" value="FAN1_HTH"/>
    <property type="match status" value="1"/>
</dbReference>
<dbReference type="InterPro" id="IPR011856">
    <property type="entry name" value="tRNA_endonuc-like_dom_sf"/>
</dbReference>
<keyword evidence="12" id="KW-1185">Reference proteome</keyword>
<reference evidence="11 12" key="1">
    <citation type="submission" date="2016-10" db="EMBL/GenBank/DDBJ databases">
        <title>The genome of Paramicrosporidium saccamoebae is the missing link in understanding Cryptomycota and Microsporidia evolution.</title>
        <authorList>
            <person name="Quandt C.A."/>
            <person name="Beaudet D."/>
            <person name="Corsaro D."/>
            <person name="Michel R."/>
            <person name="Corradi N."/>
            <person name="James T."/>
        </authorList>
    </citation>
    <scope>NUCLEOTIDE SEQUENCE [LARGE SCALE GENOMIC DNA]</scope>
    <source>
        <strain evidence="11 12">KSL3</strain>
    </source>
</reference>
<evidence type="ECO:0000256" key="1">
    <source>
        <dbReference type="ARBA" id="ARBA00000983"/>
    </source>
</evidence>
<dbReference type="GO" id="GO:0017108">
    <property type="term" value="F:5'-flap endonuclease activity"/>
    <property type="evidence" value="ECO:0007669"/>
    <property type="project" value="TreeGrafter"/>
</dbReference>
<keyword evidence="7 8" id="KW-0464">Manganese</keyword>
<comment type="cofactor">
    <cofactor evidence="8">
        <name>Mg(2+)</name>
        <dbReference type="ChEBI" id="CHEBI:18420"/>
    </cofactor>
    <cofactor evidence="8">
        <name>Mn(2+)</name>
        <dbReference type="ChEBI" id="CHEBI:29035"/>
    </cofactor>
</comment>
<keyword evidence="8" id="KW-0539">Nucleus</keyword>
<dbReference type="STRING" id="1246581.A0A2H9TFB0"/>
<organism evidence="11 12">
    <name type="scientific">Paramicrosporidium saccamoebae</name>
    <dbReference type="NCBI Taxonomy" id="1246581"/>
    <lineage>
        <taxon>Eukaryota</taxon>
        <taxon>Fungi</taxon>
        <taxon>Fungi incertae sedis</taxon>
        <taxon>Cryptomycota</taxon>
        <taxon>Cryptomycota incertae sedis</taxon>
        <taxon>Paramicrosporidium</taxon>
    </lineage>
</organism>
<dbReference type="EC" id="3.1.4.1" evidence="8"/>
<comment type="subcellular location">
    <subcellularLocation>
        <location evidence="8">Nucleus</location>
    </subcellularLocation>
</comment>
<evidence type="ECO:0000256" key="4">
    <source>
        <dbReference type="ARBA" id="ARBA00022723"/>
    </source>
</evidence>
<sequence>MKLTCHKCGKVTEDSAFCALALLPCDSFLRYTCNECGEGETLARLHVTWVDVVHLLLYQLIEAHPSAHSIEGLKFFHWRSICDEIEQYWGLLWDRDRSGNWQTSVVAALSTYSGTRFQSGKELGRTLNGFWTLIDKVPPSEVEAVQTREADYEILPDGTLKPLQRASSRRKEAEQDNEASSQARRLRKQMRQLAASFVFSNLDFDRPNPPGPVSISRLPTHTAPELRIDQWNVGGDGGYRVARTTHGIDRGGRWYFEITFHTPQDGHVRVGLAQILAATQASVGYDEYGYAICSSDGASVHCGRPKPYAAPILSGAVIGVLLDIPSVEQPQFAEHLRAEIEEEYPPFKFGQYHVRQDILEQGSISFSVNGQQYGSAFKSIYHAKYYPAVSVYGGACVQLNLGPHFQYPPDNIQPVSVLESRVASMNTPHEKSESHIESHEFYESRELTQYEPSLSYYQKSLLAILTAVEDAYGNILLEEELGLVARIQRLEGDAQRMFFRLYLRKIGWFRVDRLEYKDIGNCPTAVSVLAEANLVEQMLDILQLEELRSLAKSLRLQLGSALNRERIRHEILATRRSKQKRLNFGPTRKSIADEATERIMELGRGLAGPVVRIPPMAIESLRRIFGLFFLDSTAQEENNLSTAIMTDLNRKRYPPYVLVKSGPVFSSRSDWIAYDEAIRYEKTVSEMLAGDETDDLLPDLLAAVLENWKSSYAAGQTVHSYFLRRYTAGWVYTRMLTSLVGFLEKAKNHKEANRILEILLGQDVYCLGYRGKWWERLVLNLATHVGGKTEALKKCQEALEDIHVRTGSRIALQRRLCKLTHTSFDLDEPPETVTLYADPETTRTTGRKLLYLSKQHVLVSVEDLVLEHFMDQGWRGFHCESRVYRMLFALCFWDILYGDTPDVFQTPYQTAPLDLSTDAFYRVRKTAIETRLTQIGEGAAPQLLVDSYYPFYGCQALGVLWEEYPLDALLDICHALGPALSPLLRVLAEDYGHSSAGLPDLLLYRPDRSAYRLVEVKSTNDRLSDAQRNWHAVFRQNQIDFVLFRVLDTHLQDR</sequence>
<dbReference type="SUPFAM" id="SSF49899">
    <property type="entry name" value="Concanavalin A-like lectins/glucanases"/>
    <property type="match status" value="1"/>
</dbReference>
<feature type="region of interest" description="Disordered" evidence="9">
    <location>
        <begin position="163"/>
        <end position="185"/>
    </location>
</feature>
<evidence type="ECO:0000256" key="7">
    <source>
        <dbReference type="ARBA" id="ARBA00023211"/>
    </source>
</evidence>
<keyword evidence="4 8" id="KW-0479">Metal-binding</keyword>
<evidence type="ECO:0000313" key="12">
    <source>
        <dbReference type="Proteomes" id="UP000240830"/>
    </source>
</evidence>
<dbReference type="Gene3D" id="3.90.980.20">
    <property type="match status" value="1"/>
</dbReference>
<evidence type="ECO:0000256" key="2">
    <source>
        <dbReference type="ARBA" id="ARBA00005533"/>
    </source>
</evidence>
<dbReference type="GO" id="GO:0005634">
    <property type="term" value="C:nucleus"/>
    <property type="evidence" value="ECO:0007669"/>
    <property type="project" value="UniProtKB-SubCell"/>
</dbReference>
<evidence type="ECO:0000256" key="5">
    <source>
        <dbReference type="ARBA" id="ARBA00022801"/>
    </source>
</evidence>
<dbReference type="OrthoDB" id="76364at2759"/>
<proteinExistence type="inferred from homology"/>
<evidence type="ECO:0000259" key="10">
    <source>
        <dbReference type="PROSITE" id="PS50188"/>
    </source>
</evidence>